<dbReference type="AlphaFoldDB" id="A0AAD3MKN2"/>
<feature type="compositionally biased region" description="Low complexity" evidence="1">
    <location>
        <begin position="79"/>
        <end position="108"/>
    </location>
</feature>
<evidence type="ECO:0000256" key="1">
    <source>
        <dbReference type="SAM" id="MobiDB-lite"/>
    </source>
</evidence>
<keyword evidence="3" id="KW-1185">Reference proteome</keyword>
<dbReference type="Proteomes" id="UP001279410">
    <property type="component" value="Unassembled WGS sequence"/>
</dbReference>
<evidence type="ECO:0000313" key="2">
    <source>
        <dbReference type="EMBL" id="GLD55883.1"/>
    </source>
</evidence>
<name>A0AAD3MKN2_LATJO</name>
<comment type="caution">
    <text evidence="2">The sequence shown here is derived from an EMBL/GenBank/DDBJ whole genome shotgun (WGS) entry which is preliminary data.</text>
</comment>
<reference evidence="2" key="1">
    <citation type="submission" date="2022-08" db="EMBL/GenBank/DDBJ databases">
        <title>Genome sequencing of akame (Lates japonicus).</title>
        <authorList>
            <person name="Hashiguchi Y."/>
            <person name="Takahashi H."/>
        </authorList>
    </citation>
    <scope>NUCLEOTIDE SEQUENCE</scope>
    <source>
        <strain evidence="2">Kochi</strain>
    </source>
</reference>
<feature type="region of interest" description="Disordered" evidence="1">
    <location>
        <begin position="79"/>
        <end position="132"/>
    </location>
</feature>
<protein>
    <submittedName>
        <fullName evidence="2">Transducin-like enhancer protein 3-B isoform X13</fullName>
    </submittedName>
</protein>
<gene>
    <name evidence="2" type="ORF">AKAME5_000830200</name>
</gene>
<sequence length="132" mass="13981">MREEEEEGGRVQRRVVEISMEGCEEAFRGGEVWRVRSRGVGLTEREIRKVPKTEIANAPQCNLAQIMPFFVTRAAAAQACTPHAAHGPSPAAPHPSGLQPPASVTGAGPPAGSGSFGSQAHLPVKDEKNTTT</sequence>
<proteinExistence type="predicted"/>
<evidence type="ECO:0000313" key="3">
    <source>
        <dbReference type="Proteomes" id="UP001279410"/>
    </source>
</evidence>
<feature type="compositionally biased region" description="Basic and acidic residues" evidence="1">
    <location>
        <begin position="123"/>
        <end position="132"/>
    </location>
</feature>
<accession>A0AAD3MKN2</accession>
<dbReference type="EMBL" id="BRZM01000022">
    <property type="protein sequence ID" value="GLD55883.1"/>
    <property type="molecule type" value="Genomic_DNA"/>
</dbReference>
<organism evidence="2 3">
    <name type="scientific">Lates japonicus</name>
    <name type="common">Japanese lates</name>
    <dbReference type="NCBI Taxonomy" id="270547"/>
    <lineage>
        <taxon>Eukaryota</taxon>
        <taxon>Metazoa</taxon>
        <taxon>Chordata</taxon>
        <taxon>Craniata</taxon>
        <taxon>Vertebrata</taxon>
        <taxon>Euteleostomi</taxon>
        <taxon>Actinopterygii</taxon>
        <taxon>Neopterygii</taxon>
        <taxon>Teleostei</taxon>
        <taxon>Neoteleostei</taxon>
        <taxon>Acanthomorphata</taxon>
        <taxon>Carangaria</taxon>
        <taxon>Carangaria incertae sedis</taxon>
        <taxon>Centropomidae</taxon>
        <taxon>Lates</taxon>
    </lineage>
</organism>